<dbReference type="KEGG" id="rub:GBA63_06025"/>
<dbReference type="GO" id="GO:0008484">
    <property type="term" value="F:sulfuric ester hydrolase activity"/>
    <property type="evidence" value="ECO:0007669"/>
    <property type="project" value="TreeGrafter"/>
</dbReference>
<protein>
    <submittedName>
        <fullName evidence="5">Sulfatase-like hydrolase/transferase</fullName>
    </submittedName>
</protein>
<evidence type="ECO:0000256" key="2">
    <source>
        <dbReference type="ARBA" id="ARBA00022801"/>
    </source>
</evidence>
<organism evidence="5 6">
    <name type="scientific">Rubrobacter tropicus</name>
    <dbReference type="NCBI Taxonomy" id="2653851"/>
    <lineage>
        <taxon>Bacteria</taxon>
        <taxon>Bacillati</taxon>
        <taxon>Actinomycetota</taxon>
        <taxon>Rubrobacteria</taxon>
        <taxon>Rubrobacterales</taxon>
        <taxon>Rubrobacteraceae</taxon>
        <taxon>Rubrobacter</taxon>
    </lineage>
</organism>
<reference evidence="5 6" key="1">
    <citation type="submission" date="2019-10" db="EMBL/GenBank/DDBJ databases">
        <title>Rubrobacter sp nov SCSIO 52090 isolated from a deep-sea sediment in the South China Sea.</title>
        <authorList>
            <person name="Chen R.W."/>
        </authorList>
    </citation>
    <scope>NUCLEOTIDE SEQUENCE [LARGE SCALE GENOMIC DNA]</scope>
    <source>
        <strain evidence="5 6">SCSIO 52909</strain>
    </source>
</reference>
<keyword evidence="5" id="KW-0808">Transferase</keyword>
<dbReference type="AlphaFoldDB" id="A0A6G8Q6Z7"/>
<evidence type="ECO:0000313" key="6">
    <source>
        <dbReference type="Proteomes" id="UP000501452"/>
    </source>
</evidence>
<feature type="region of interest" description="Disordered" evidence="3">
    <location>
        <begin position="12"/>
        <end position="48"/>
    </location>
</feature>
<feature type="compositionally biased region" description="Basic and acidic residues" evidence="3">
    <location>
        <begin position="146"/>
        <end position="158"/>
    </location>
</feature>
<dbReference type="InterPro" id="IPR017850">
    <property type="entry name" value="Alkaline_phosphatase_core_sf"/>
</dbReference>
<dbReference type="Proteomes" id="UP000501452">
    <property type="component" value="Chromosome"/>
</dbReference>
<keyword evidence="2 5" id="KW-0378">Hydrolase</keyword>
<evidence type="ECO:0000256" key="1">
    <source>
        <dbReference type="ARBA" id="ARBA00022723"/>
    </source>
</evidence>
<evidence type="ECO:0000313" key="5">
    <source>
        <dbReference type="EMBL" id="QIN82255.1"/>
    </source>
</evidence>
<dbReference type="EMBL" id="CP045119">
    <property type="protein sequence ID" value="QIN82255.1"/>
    <property type="molecule type" value="Genomic_DNA"/>
</dbReference>
<dbReference type="SUPFAM" id="SSF53649">
    <property type="entry name" value="Alkaline phosphatase-like"/>
    <property type="match status" value="1"/>
</dbReference>
<dbReference type="PANTHER" id="PTHR45953">
    <property type="entry name" value="IDURONATE 2-SULFATASE"/>
    <property type="match status" value="1"/>
</dbReference>
<accession>A0A6G8Q6Z7</accession>
<proteinExistence type="predicted"/>
<dbReference type="PANTHER" id="PTHR45953:SF1">
    <property type="entry name" value="IDURONATE 2-SULFATASE"/>
    <property type="match status" value="1"/>
</dbReference>
<dbReference type="InterPro" id="IPR000917">
    <property type="entry name" value="Sulfatase_N"/>
</dbReference>
<keyword evidence="6" id="KW-1185">Reference proteome</keyword>
<dbReference type="Pfam" id="PF00884">
    <property type="entry name" value="Sulfatase"/>
    <property type="match status" value="1"/>
</dbReference>
<dbReference type="Gene3D" id="3.40.720.10">
    <property type="entry name" value="Alkaline Phosphatase, subunit A"/>
    <property type="match status" value="1"/>
</dbReference>
<dbReference type="GO" id="GO:0046872">
    <property type="term" value="F:metal ion binding"/>
    <property type="evidence" value="ECO:0007669"/>
    <property type="project" value="UniProtKB-KW"/>
</dbReference>
<evidence type="ECO:0000259" key="4">
    <source>
        <dbReference type="Pfam" id="PF00884"/>
    </source>
</evidence>
<name>A0A6G8Q6Z7_9ACTN</name>
<keyword evidence="1" id="KW-0479">Metal-binding</keyword>
<sequence>MKYVVGCRPVGLGDEKVGGRDGSTERRGDRGGHVPAGPHRGLREPVHQDPLPGHFCPPVGGLRPPRGVVFPDHAGAGRHPYRDFFVHPHGLGALARAPDDPARGHVEGRLRDDGGRRHALLHKERLRLRQGLRRLHLGQGPGRRHQAQERSDARSTWTREEDRLVARTMTEAERWLERHRDDGPFFLYVDTWDPHEPWDAPDYYTEQYRKGYDGRQVYPAYGDWREAGLTEDDVGLAHATYCGEVTMVDFWIGRFLGKLDALNLTDDTIVVFTSDHGFYFGEHGYFGKAEWVHEPEAVVSENSNLPAWLSESWLLTVQWSPLYNEISRIPLIARGPGLTPGRRQAMTTAPDIAPTILDLTGLGSPMTMKGESFGGVLTGQKDEHRPFVVSSWPLYMAEGEITTAVDSTPRKVASYMPFTVTTRDRSAILGGPNDQPELYDLRTDPKETNNVWRSRPGEGESLCEDAIGFLEGQGTPEEHLTPRREALDGWRNPVEMTG</sequence>
<dbReference type="GO" id="GO:0005737">
    <property type="term" value="C:cytoplasm"/>
    <property type="evidence" value="ECO:0007669"/>
    <property type="project" value="TreeGrafter"/>
</dbReference>
<gene>
    <name evidence="5" type="ORF">GBA63_06025</name>
</gene>
<dbReference type="GO" id="GO:0016740">
    <property type="term" value="F:transferase activity"/>
    <property type="evidence" value="ECO:0007669"/>
    <property type="project" value="UniProtKB-KW"/>
</dbReference>
<feature type="domain" description="Sulfatase N-terminal" evidence="4">
    <location>
        <begin position="155"/>
        <end position="361"/>
    </location>
</feature>
<evidence type="ECO:0000256" key="3">
    <source>
        <dbReference type="SAM" id="MobiDB-lite"/>
    </source>
</evidence>
<feature type="compositionally biased region" description="Basic and acidic residues" evidence="3">
    <location>
        <begin position="13"/>
        <end position="32"/>
    </location>
</feature>
<feature type="region of interest" description="Disordered" evidence="3">
    <location>
        <begin position="137"/>
        <end position="158"/>
    </location>
</feature>